<dbReference type="RefSeq" id="WP_032898983.1">
    <property type="nucleotide sequence ID" value="NZ_CABHPT010000011.1"/>
</dbReference>
<organism evidence="1 2">
    <name type="scientific">Yersinia bercovieri</name>
    <dbReference type="NCBI Taxonomy" id="634"/>
    <lineage>
        <taxon>Bacteria</taxon>
        <taxon>Pseudomonadati</taxon>
        <taxon>Pseudomonadota</taxon>
        <taxon>Gammaproteobacteria</taxon>
        <taxon>Enterobacterales</taxon>
        <taxon>Yersiniaceae</taxon>
        <taxon>Yersinia</taxon>
    </lineage>
</organism>
<proteinExistence type="predicted"/>
<evidence type="ECO:0000313" key="2">
    <source>
        <dbReference type="Proteomes" id="UP000229378"/>
    </source>
</evidence>
<dbReference type="EMBL" id="PEHN01000049">
    <property type="protein sequence ID" value="PHZ25754.1"/>
    <property type="molecule type" value="Genomic_DNA"/>
</dbReference>
<evidence type="ECO:0000313" key="1">
    <source>
        <dbReference type="EMBL" id="PHZ25754.1"/>
    </source>
</evidence>
<comment type="caution">
    <text evidence="1">The sequence shown here is derived from an EMBL/GenBank/DDBJ whole genome shotgun (WGS) entry which is preliminary data.</text>
</comment>
<protein>
    <submittedName>
        <fullName evidence="1">Uncharacterized protein</fullName>
    </submittedName>
</protein>
<dbReference type="AlphaFoldDB" id="A0A2G4TXR0"/>
<accession>A0A2G4TXR0</accession>
<dbReference type="Proteomes" id="UP000229378">
    <property type="component" value="Unassembled WGS sequence"/>
</dbReference>
<gene>
    <name evidence="1" type="ORF">CS533_19905</name>
</gene>
<sequence>MSSYIDSEIQQVLIITCSSKYDWVTSPLTSNVPPLSMVMRGWVHFADSCYRKVKVSYSEKGDETLFESLPVKLV</sequence>
<name>A0A2G4TXR0_YERBE</name>
<reference evidence="1 2" key="1">
    <citation type="submission" date="2017-10" db="EMBL/GenBank/DDBJ databases">
        <authorList>
            <person name="Banno H."/>
            <person name="Chua N.-H."/>
        </authorList>
    </citation>
    <scope>NUCLEOTIDE SEQUENCE [LARGE SCALE GENOMIC DNA]</scope>
    <source>
        <strain evidence="1 2">SCPM-O-B-7607</strain>
    </source>
</reference>